<evidence type="ECO:0000313" key="1">
    <source>
        <dbReference type="EMBL" id="RYC78949.1"/>
    </source>
</evidence>
<reference evidence="1 2" key="1">
    <citation type="submission" date="2016-12" db="EMBL/GenBank/DDBJ databases">
        <title>Draft genome sequence of Fusarium oxysporum causing rot on Narcissus.</title>
        <authorList>
            <person name="Armitage A.D."/>
            <person name="Taylor A."/>
            <person name="Clarkson J.P."/>
            <person name="Harrison R.J."/>
            <person name="Jackson A.C."/>
        </authorList>
    </citation>
    <scope>NUCLEOTIDE SEQUENCE [LARGE SCALE GENOMIC DNA]</scope>
    <source>
        <strain evidence="1 2">N139</strain>
    </source>
</reference>
<organism evidence="1 2">
    <name type="scientific">Fusarium oxysporum f. sp. narcissi</name>
    <dbReference type="NCBI Taxonomy" id="451672"/>
    <lineage>
        <taxon>Eukaryota</taxon>
        <taxon>Fungi</taxon>
        <taxon>Dikarya</taxon>
        <taxon>Ascomycota</taxon>
        <taxon>Pezizomycotina</taxon>
        <taxon>Sordariomycetes</taxon>
        <taxon>Hypocreomycetidae</taxon>
        <taxon>Hypocreales</taxon>
        <taxon>Nectriaceae</taxon>
        <taxon>Fusarium</taxon>
        <taxon>Fusarium oxysporum species complex</taxon>
    </lineage>
</organism>
<proteinExistence type="predicted"/>
<name>A0A4Q2V2C1_FUSOX</name>
<comment type="caution">
    <text evidence="1">The sequence shown here is derived from an EMBL/GenBank/DDBJ whole genome shotgun (WGS) entry which is preliminary data.</text>
</comment>
<protein>
    <submittedName>
        <fullName evidence="1">Uncharacterized protein</fullName>
    </submittedName>
</protein>
<evidence type="ECO:0000313" key="2">
    <source>
        <dbReference type="Proteomes" id="UP000290540"/>
    </source>
</evidence>
<dbReference type="AlphaFoldDB" id="A0A4Q2V2C1"/>
<dbReference type="EMBL" id="MQTW01000845">
    <property type="protein sequence ID" value="RYC78949.1"/>
    <property type="molecule type" value="Genomic_DNA"/>
</dbReference>
<accession>A0A4Q2V2C1</accession>
<sequence>MTQLQIHTKVGSTGTDYILRQCPSEGDPDVTIPRKDEEKISYFLSAVDVVLNRCSICIKRNHLLSKSGKIHGGGIDLCGSSSSQ</sequence>
<dbReference type="Proteomes" id="UP000290540">
    <property type="component" value="Unassembled WGS sequence"/>
</dbReference>
<gene>
    <name evidence="1" type="ORF">BFJ63_vAg18176</name>
</gene>